<name>A0A0F4GX25_9PEZI</name>
<dbReference type="AlphaFoldDB" id="A0A0F4GX25"/>
<dbReference type="InterPro" id="IPR025340">
    <property type="entry name" value="DUF4246"/>
</dbReference>
<organism evidence="2 3">
    <name type="scientific">Zymoseptoria brevis</name>
    <dbReference type="NCBI Taxonomy" id="1047168"/>
    <lineage>
        <taxon>Eukaryota</taxon>
        <taxon>Fungi</taxon>
        <taxon>Dikarya</taxon>
        <taxon>Ascomycota</taxon>
        <taxon>Pezizomycotina</taxon>
        <taxon>Dothideomycetes</taxon>
        <taxon>Dothideomycetidae</taxon>
        <taxon>Mycosphaerellales</taxon>
        <taxon>Mycosphaerellaceae</taxon>
        <taxon>Zymoseptoria</taxon>
    </lineage>
</organism>
<proteinExistence type="predicted"/>
<dbReference type="PANTHER" id="PTHR33119:SF1">
    <property type="entry name" value="FE2OG DIOXYGENASE DOMAIN-CONTAINING PROTEIN"/>
    <property type="match status" value="1"/>
</dbReference>
<dbReference type="Proteomes" id="UP000033647">
    <property type="component" value="Unassembled WGS sequence"/>
</dbReference>
<accession>A0A0F4GX25</accession>
<gene>
    <name evidence="2" type="ORF">TI39_contig278g00069</name>
</gene>
<evidence type="ECO:0000259" key="1">
    <source>
        <dbReference type="Pfam" id="PF14033"/>
    </source>
</evidence>
<dbReference type="InterPro" id="IPR049192">
    <property type="entry name" value="DUF4246_C"/>
</dbReference>
<dbReference type="STRING" id="1047168.A0A0F4GX25"/>
<dbReference type="PANTHER" id="PTHR33119">
    <property type="entry name" value="IFI3P"/>
    <property type="match status" value="1"/>
</dbReference>
<evidence type="ECO:0000313" key="3">
    <source>
        <dbReference type="Proteomes" id="UP000033647"/>
    </source>
</evidence>
<keyword evidence="3" id="KW-1185">Reference proteome</keyword>
<reference evidence="2 3" key="1">
    <citation type="submission" date="2015-03" db="EMBL/GenBank/DDBJ databases">
        <title>RNA-seq based gene annotation and comparative genomics of four Zymoseptoria species reveal species-specific pathogenicity related genes and transposable element activity.</title>
        <authorList>
            <person name="Grandaubert J."/>
            <person name="Bhattacharyya A."/>
            <person name="Stukenbrock E.H."/>
        </authorList>
    </citation>
    <scope>NUCLEOTIDE SEQUENCE [LARGE SCALE GENOMIC DNA]</scope>
    <source>
        <strain evidence="2 3">Zb18110</strain>
    </source>
</reference>
<dbReference type="OrthoDB" id="415532at2759"/>
<dbReference type="Pfam" id="PF14033">
    <property type="entry name" value="DUF4246"/>
    <property type="match status" value="1"/>
</dbReference>
<dbReference type="EMBL" id="LAFY01000270">
    <property type="protein sequence ID" value="KJY01814.1"/>
    <property type="molecule type" value="Genomic_DNA"/>
</dbReference>
<sequence length="547" mass="61478">MKAADLVGQGERSHEQIWKCRNQTFVNCDGSLRRAGGTRRGRGNGRGNYGGREERCGRCGSSGRSPERSWERRGGRFSANFQWLPCEVELRPVSSKSGSSIRAASYINNLHPRHHASLYDSIEKCIELSIETWNEVLVYWGRGRTPERIRTCGVQWTSLPESLACLKNRTTTVGSAQDPPSSETEKLLDQFLLQPDNPRVPAPSRRYPAVGRDWRDHFSPAKAIEAKYHRVKEWFHPEPGTTFTYEEWARGENNRAILPECGPELPEVVDRSSRRNRPFYTVSIENDFADQGLQVVVEIGEVELTPAEPSRSSTDWQLTGLANDHIVATTVIYFSSENVTPESGSISFRVEAQLDPQMHIYGTGTGSNPFHPLEPLADVYGCASHLDLTGEDAENAPGGPALQVLGTVAAPDGRLITFPNVMQHRIEAFQLVDLSRSGRRKWLKLHLVDPHYRVCSTRNVPPQQHDWWYEAGLGKLDWAAREMPAELVQEIESLVGEFPTTNKLANEVRGDILEERKRKFEIVSRNVPPYNFGDWAAYGSTAGEDAR</sequence>
<evidence type="ECO:0000313" key="2">
    <source>
        <dbReference type="EMBL" id="KJY01814.1"/>
    </source>
</evidence>
<protein>
    <recommendedName>
        <fullName evidence="1">DUF4246 domain-containing protein</fullName>
    </recommendedName>
</protein>
<feature type="domain" description="DUF4246" evidence="1">
    <location>
        <begin position="67"/>
        <end position="470"/>
    </location>
</feature>
<comment type="caution">
    <text evidence="2">The sequence shown here is derived from an EMBL/GenBank/DDBJ whole genome shotgun (WGS) entry which is preliminary data.</text>
</comment>